<keyword evidence="1" id="KW-0813">Transport</keyword>
<comment type="caution">
    <text evidence="2">The sequence shown here is derived from an EMBL/GenBank/DDBJ whole genome shotgun (WGS) entry which is preliminary data.</text>
</comment>
<comment type="function">
    <text evidence="1">Involved in the import of queuosine (Q) precursors, required for Q precursor salvage.</text>
</comment>
<feature type="transmembrane region" description="Helical" evidence="1">
    <location>
        <begin position="76"/>
        <end position="95"/>
    </location>
</feature>
<proteinExistence type="inferred from homology"/>
<organism evidence="2 3">
    <name type="scientific">Alteraurantiacibacter buctensis</name>
    <dbReference type="NCBI Taxonomy" id="1503981"/>
    <lineage>
        <taxon>Bacteria</taxon>
        <taxon>Pseudomonadati</taxon>
        <taxon>Pseudomonadota</taxon>
        <taxon>Alphaproteobacteria</taxon>
        <taxon>Sphingomonadales</taxon>
        <taxon>Erythrobacteraceae</taxon>
        <taxon>Alteraurantiacibacter</taxon>
    </lineage>
</organism>
<keyword evidence="1" id="KW-1003">Cell membrane</keyword>
<keyword evidence="1" id="KW-0812">Transmembrane</keyword>
<dbReference type="OrthoDB" id="7422621at2"/>
<sequence>MNDSLAAPANLPAIPRPLLMLALLYGGMTCIAGVLGSKQVALGPLAVEAGIFPFLLLVSISSTVAQLYGRALANSVVRFGFVPLVTAIFLTWAVLQLPTDEGMYEPAKEAFPIILGQSGRLMVAGIIAYGVSMWLNVLLFSKLAGVVGQLAQVRGAIASMLSQVVDTLIFITVAFYGVRPIGELLAGQALAKVVLSVVFVPLVITVLLAIAKRMDAKAA</sequence>
<comment type="similarity">
    <text evidence="1">Belongs to the vitamin uptake transporter (VUT/ECF) (TC 2.A.88) family. Q precursor transporter subfamily.</text>
</comment>
<feature type="transmembrane region" description="Helical" evidence="1">
    <location>
        <begin position="121"/>
        <end position="141"/>
    </location>
</feature>
<feature type="transmembrane region" description="Helical" evidence="1">
    <location>
        <begin position="189"/>
        <end position="211"/>
    </location>
</feature>
<dbReference type="PANTHER" id="PTHR34300:SF2">
    <property type="entry name" value="QUEUOSINE PRECURSOR TRANSPORTER-RELATED"/>
    <property type="match status" value="1"/>
</dbReference>
<feature type="transmembrane region" description="Helical" evidence="1">
    <location>
        <begin position="18"/>
        <end position="37"/>
    </location>
</feature>
<dbReference type="GO" id="GO:0005886">
    <property type="term" value="C:plasma membrane"/>
    <property type="evidence" value="ECO:0007669"/>
    <property type="project" value="UniProtKB-SubCell"/>
</dbReference>
<keyword evidence="1" id="KW-0997">Cell inner membrane</keyword>
<dbReference type="Pfam" id="PF02592">
    <property type="entry name" value="Vut_1"/>
    <property type="match status" value="1"/>
</dbReference>
<comment type="subcellular location">
    <subcellularLocation>
        <location evidence="1">Cell inner membrane</location>
        <topology evidence="1">Multi-pass membrane protein</topology>
    </subcellularLocation>
</comment>
<dbReference type="EMBL" id="WTYV01000002">
    <property type="protein sequence ID" value="MXO71039.1"/>
    <property type="molecule type" value="Genomic_DNA"/>
</dbReference>
<reference evidence="2 3" key="1">
    <citation type="submission" date="2019-12" db="EMBL/GenBank/DDBJ databases">
        <title>Genomic-based taxomic classification of the family Erythrobacteraceae.</title>
        <authorList>
            <person name="Xu L."/>
        </authorList>
    </citation>
    <scope>NUCLEOTIDE SEQUENCE [LARGE SCALE GENOMIC DNA]</scope>
    <source>
        <strain evidence="2 3">M0322</strain>
    </source>
</reference>
<name>A0A844YU06_9SPHN</name>
<dbReference type="AlphaFoldDB" id="A0A844YU06"/>
<accession>A0A844YU06</accession>
<dbReference type="Proteomes" id="UP000466966">
    <property type="component" value="Unassembled WGS sequence"/>
</dbReference>
<keyword evidence="1" id="KW-1133">Transmembrane helix</keyword>
<feature type="transmembrane region" description="Helical" evidence="1">
    <location>
        <begin position="49"/>
        <end position="69"/>
    </location>
</feature>
<protein>
    <recommendedName>
        <fullName evidence="1">Probable queuosine precursor transporter</fullName>
        <shortName evidence="1">Q precursor transporter</shortName>
    </recommendedName>
</protein>
<evidence type="ECO:0000313" key="2">
    <source>
        <dbReference type="EMBL" id="MXO71039.1"/>
    </source>
</evidence>
<dbReference type="RefSeq" id="WP_160770995.1">
    <property type="nucleotide sequence ID" value="NZ_WTYV01000002.1"/>
</dbReference>
<dbReference type="PANTHER" id="PTHR34300">
    <property type="entry name" value="QUEUOSINE PRECURSOR TRANSPORTER-RELATED"/>
    <property type="match status" value="1"/>
</dbReference>
<evidence type="ECO:0000256" key="1">
    <source>
        <dbReference type="HAMAP-Rule" id="MF_02088"/>
    </source>
</evidence>
<dbReference type="HAMAP" id="MF_02088">
    <property type="entry name" value="Q_prec_transport"/>
    <property type="match status" value="1"/>
</dbReference>
<dbReference type="NCBIfam" id="TIGR00697">
    <property type="entry name" value="queuosine precursor transporter"/>
    <property type="match status" value="1"/>
</dbReference>
<keyword evidence="1" id="KW-0472">Membrane</keyword>
<dbReference type="InterPro" id="IPR003744">
    <property type="entry name" value="YhhQ"/>
</dbReference>
<evidence type="ECO:0000313" key="3">
    <source>
        <dbReference type="Proteomes" id="UP000466966"/>
    </source>
</evidence>
<feature type="transmembrane region" description="Helical" evidence="1">
    <location>
        <begin position="153"/>
        <end position="177"/>
    </location>
</feature>
<keyword evidence="3" id="KW-1185">Reference proteome</keyword>
<gene>
    <name evidence="2" type="ORF">GRI99_05220</name>
</gene>
<dbReference type="GO" id="GO:0022857">
    <property type="term" value="F:transmembrane transporter activity"/>
    <property type="evidence" value="ECO:0007669"/>
    <property type="project" value="UniProtKB-UniRule"/>
</dbReference>